<dbReference type="Pfam" id="PF00118">
    <property type="entry name" value="Cpn60_TCP1"/>
    <property type="match status" value="1"/>
</dbReference>
<dbReference type="Gene3D" id="3.50.7.10">
    <property type="entry name" value="GroEL"/>
    <property type="match status" value="1"/>
</dbReference>
<dbReference type="PRINTS" id="PR00298">
    <property type="entry name" value="CHAPERONIN60"/>
</dbReference>
<dbReference type="InterPro" id="IPR002423">
    <property type="entry name" value="Cpn60/GroEL/TCP-1"/>
</dbReference>
<gene>
    <name evidence="5" type="ORF">CCMP2556_LOCUS49008</name>
</gene>
<proteinExistence type="inferred from homology"/>
<feature type="compositionally biased region" description="Low complexity" evidence="4">
    <location>
        <begin position="48"/>
        <end position="65"/>
    </location>
</feature>
<name>A0ABP0RY57_9DINO</name>
<dbReference type="PANTHER" id="PTHR45633">
    <property type="entry name" value="60 KDA HEAT SHOCK PROTEIN, MITOCHONDRIAL"/>
    <property type="match status" value="1"/>
</dbReference>
<dbReference type="EMBL" id="CAXAMN010026628">
    <property type="protein sequence ID" value="CAK9104558.1"/>
    <property type="molecule type" value="Genomic_DNA"/>
</dbReference>
<feature type="compositionally biased region" description="Low complexity" evidence="4">
    <location>
        <begin position="137"/>
        <end position="150"/>
    </location>
</feature>
<dbReference type="SUPFAM" id="SSF48592">
    <property type="entry name" value="GroEL equatorial domain-like"/>
    <property type="match status" value="1"/>
</dbReference>
<organism evidence="5 6">
    <name type="scientific">Durusdinium trenchii</name>
    <dbReference type="NCBI Taxonomy" id="1381693"/>
    <lineage>
        <taxon>Eukaryota</taxon>
        <taxon>Sar</taxon>
        <taxon>Alveolata</taxon>
        <taxon>Dinophyceae</taxon>
        <taxon>Suessiales</taxon>
        <taxon>Symbiodiniaceae</taxon>
        <taxon>Durusdinium</taxon>
    </lineage>
</organism>
<dbReference type="NCBIfam" id="NF000592">
    <property type="entry name" value="PRK00013.1"/>
    <property type="match status" value="1"/>
</dbReference>
<evidence type="ECO:0000313" key="5">
    <source>
        <dbReference type="EMBL" id="CAK9104558.1"/>
    </source>
</evidence>
<dbReference type="InterPro" id="IPR001844">
    <property type="entry name" value="Cpn60/GroEL"/>
</dbReference>
<dbReference type="InterPro" id="IPR027413">
    <property type="entry name" value="GROEL-like_equatorial_sf"/>
</dbReference>
<dbReference type="SUPFAM" id="SSF52029">
    <property type="entry name" value="GroEL apical domain-like"/>
    <property type="match status" value="1"/>
</dbReference>
<evidence type="ECO:0000313" key="6">
    <source>
        <dbReference type="Proteomes" id="UP001642484"/>
    </source>
</evidence>
<sequence>MSPVYCRNCGSAVKLPGSLPATRSPSPYERFDSAASTYYQPGNTLQNSYSSESLHSHRSLSPHSRSFSPNAFDLRIQNVRPAGGGHVALSVATWGDPSTALGHAPHAPHAQTFHLSNTKPTLKRSRSPEMRRRPSERNLPPLRAAPAGPAHGSHRMMSSASATELRYSPGLQGLQGLQGQSFGGKLRGAMVVQEPPPFRPGEALPARKILYRDDGRKQLLRGIDKLAETVAVTLGPRGRNVLLDKGDYSAPQIVNDGVTIAKEIELEDQDPWLHFASAKVGKVENTGVQLIRQASAKTNDVAGDGTTTATILAHAMVKSGMKQLVGGANPVQIKLGMEKAASYVVKRIEEIAVSVSDTDMEKIKQVGSISAGGDDEAGQMIADAMEKVGGSGVISLEESQSTDTEVELTEGMNLDKGYLSPYLCLDAANPSRRVWESNGPLVLVTDQKISMAQQARNRGWQELIPILTIAKQMSKPLLIIAESIEKEVLATLIVNKIRGIVDCCAVQAPGFGDNRKAILQDIALVTSATYITDDLGRKLDSVTAEDFGLLASLLVTRQRDSTTIVADAPKDQLEERCAQIQRQIEDTKSSYTKEQLEKRLAKLVGGVALIKVGATTETELKDGMVARSLMKKDMLKKGQATCQMRYVICLESKMGIPWDSPTDGISFTL</sequence>
<evidence type="ECO:0000256" key="1">
    <source>
        <dbReference type="ARBA" id="ARBA00006607"/>
    </source>
</evidence>
<dbReference type="NCBIfam" id="NF009487">
    <property type="entry name" value="PRK12849.1"/>
    <property type="match status" value="1"/>
</dbReference>
<comment type="caution">
    <text evidence="5">The sequence shown here is derived from an EMBL/GenBank/DDBJ whole genome shotgun (WGS) entry which is preliminary data.</text>
</comment>
<accession>A0ABP0RY57</accession>
<keyword evidence="6" id="KW-1185">Reference proteome</keyword>
<keyword evidence="2" id="KW-0143">Chaperone</keyword>
<feature type="compositionally biased region" description="Basic and acidic residues" evidence="4">
    <location>
        <begin position="126"/>
        <end position="136"/>
    </location>
</feature>
<dbReference type="InterPro" id="IPR027409">
    <property type="entry name" value="GroEL-like_apical_dom_sf"/>
</dbReference>
<feature type="region of interest" description="Disordered" evidence="4">
    <location>
        <begin position="100"/>
        <end position="162"/>
    </location>
</feature>
<dbReference type="Gene3D" id="1.10.560.10">
    <property type="entry name" value="GroEL-like equatorial domain"/>
    <property type="match status" value="1"/>
</dbReference>
<dbReference type="Proteomes" id="UP001642484">
    <property type="component" value="Unassembled WGS sequence"/>
</dbReference>
<feature type="region of interest" description="Disordered" evidence="4">
    <location>
        <begin position="42"/>
        <end position="65"/>
    </location>
</feature>
<evidence type="ECO:0000256" key="4">
    <source>
        <dbReference type="SAM" id="MobiDB-lite"/>
    </source>
</evidence>
<reference evidence="5 6" key="1">
    <citation type="submission" date="2024-02" db="EMBL/GenBank/DDBJ databases">
        <authorList>
            <person name="Chen Y."/>
            <person name="Shah S."/>
            <person name="Dougan E. K."/>
            <person name="Thang M."/>
            <person name="Chan C."/>
        </authorList>
    </citation>
    <scope>NUCLEOTIDE SEQUENCE [LARGE SCALE GENOMIC DNA]</scope>
</reference>
<evidence type="ECO:0000256" key="2">
    <source>
        <dbReference type="ARBA" id="ARBA00023186"/>
    </source>
</evidence>
<protein>
    <submittedName>
        <fullName evidence="5">Uncharacterized protein</fullName>
    </submittedName>
</protein>
<comment type="similarity">
    <text evidence="1 3">Belongs to the chaperonin (HSP60) family.</text>
</comment>
<evidence type="ECO:0000256" key="3">
    <source>
        <dbReference type="RuleBase" id="RU000418"/>
    </source>
</evidence>